<evidence type="ECO:0000313" key="3">
    <source>
        <dbReference type="EMBL" id="MFG3817130.1"/>
    </source>
</evidence>
<keyword evidence="2" id="KW-0472">Membrane</keyword>
<evidence type="ECO:0000313" key="4">
    <source>
        <dbReference type="Proteomes" id="UP001604335"/>
    </source>
</evidence>
<dbReference type="EMBL" id="JAZAQF010000029">
    <property type="protein sequence ID" value="MFG3817130.1"/>
    <property type="molecule type" value="Genomic_DNA"/>
</dbReference>
<accession>A0ABW7CAF7</accession>
<feature type="transmembrane region" description="Helical" evidence="2">
    <location>
        <begin position="35"/>
        <end position="54"/>
    </location>
</feature>
<keyword evidence="4" id="KW-1185">Reference proteome</keyword>
<dbReference type="Proteomes" id="UP001604335">
    <property type="component" value="Unassembled WGS sequence"/>
</dbReference>
<reference evidence="4" key="1">
    <citation type="journal article" date="2024" name="Algal Res.">
        <title>Biochemical, toxicological and genomic investigation of a high-biomass producing Limnothrix strain isolated from Italian shallow drinking water reservoir.</title>
        <authorList>
            <person name="Simonazzi M."/>
            <person name="Shishido T.K."/>
            <person name="Delbaje E."/>
            <person name="Wahlsten M."/>
            <person name="Fewer D.P."/>
            <person name="Sivonen K."/>
            <person name="Pezzolesi L."/>
            <person name="Pistocchi R."/>
        </authorList>
    </citation>
    <scope>NUCLEOTIDE SEQUENCE [LARGE SCALE GENOMIC DNA]</scope>
    <source>
        <strain evidence="4">LRLZ20PSL1</strain>
    </source>
</reference>
<protein>
    <submittedName>
        <fullName evidence="3">Uncharacterized protein</fullName>
    </submittedName>
</protein>
<feature type="region of interest" description="Disordered" evidence="1">
    <location>
        <begin position="60"/>
        <end position="90"/>
    </location>
</feature>
<dbReference type="RefSeq" id="WP_393011234.1">
    <property type="nucleotide sequence ID" value="NZ_JAZAQF010000029.1"/>
</dbReference>
<organism evidence="3 4">
    <name type="scientific">Limnothrix redekei LRLZ20PSL1</name>
    <dbReference type="NCBI Taxonomy" id="3112953"/>
    <lineage>
        <taxon>Bacteria</taxon>
        <taxon>Bacillati</taxon>
        <taxon>Cyanobacteriota</taxon>
        <taxon>Cyanophyceae</taxon>
        <taxon>Pseudanabaenales</taxon>
        <taxon>Pseudanabaenaceae</taxon>
        <taxon>Limnothrix</taxon>
    </lineage>
</organism>
<evidence type="ECO:0000256" key="1">
    <source>
        <dbReference type="SAM" id="MobiDB-lite"/>
    </source>
</evidence>
<keyword evidence="2" id="KW-0812">Transmembrane</keyword>
<proteinExistence type="predicted"/>
<name>A0ABW7CAF7_9CYAN</name>
<keyword evidence="2" id="KW-1133">Transmembrane helix</keyword>
<evidence type="ECO:0000256" key="2">
    <source>
        <dbReference type="SAM" id="Phobius"/>
    </source>
</evidence>
<gene>
    <name evidence="3" type="ORF">VPK24_05735</name>
</gene>
<sequence>MDDRMDFGMNWGMNCGAGCSIELVLVALPTTDSDWRWLAGGMGLLVLYLLASAATEMGTRRPITWRSPKHPSRDAAPSAGDRESSVPPQP</sequence>
<comment type="caution">
    <text evidence="3">The sequence shown here is derived from an EMBL/GenBank/DDBJ whole genome shotgun (WGS) entry which is preliminary data.</text>
</comment>